<feature type="chain" id="PRO_5043947029" evidence="2">
    <location>
        <begin position="20"/>
        <end position="105"/>
    </location>
</feature>
<evidence type="ECO:0000256" key="1">
    <source>
        <dbReference type="SAM" id="Phobius"/>
    </source>
</evidence>
<protein>
    <submittedName>
        <fullName evidence="3">Uncharacterized protein</fullName>
    </submittedName>
</protein>
<gene>
    <name evidence="3" type="ORF">MJG50_09035</name>
</gene>
<dbReference type="EMBL" id="JAKTTI010000011">
    <property type="protein sequence ID" value="MCH1625470.1"/>
    <property type="molecule type" value="Genomic_DNA"/>
</dbReference>
<evidence type="ECO:0000313" key="4">
    <source>
        <dbReference type="Proteomes" id="UP001431131"/>
    </source>
</evidence>
<evidence type="ECO:0000256" key="2">
    <source>
        <dbReference type="SAM" id="SignalP"/>
    </source>
</evidence>
<evidence type="ECO:0000313" key="3">
    <source>
        <dbReference type="EMBL" id="MCH1625470.1"/>
    </source>
</evidence>
<keyword evidence="1" id="KW-0812">Transmembrane</keyword>
<dbReference type="RefSeq" id="WP_240254965.1">
    <property type="nucleotide sequence ID" value="NZ_JAKTTI010000011.1"/>
</dbReference>
<feature type="transmembrane region" description="Helical" evidence="1">
    <location>
        <begin position="58"/>
        <end position="77"/>
    </location>
</feature>
<organism evidence="3 4">
    <name type="scientific">Fredinandcohnia quinoae</name>
    <dbReference type="NCBI Taxonomy" id="2918902"/>
    <lineage>
        <taxon>Bacteria</taxon>
        <taxon>Bacillati</taxon>
        <taxon>Bacillota</taxon>
        <taxon>Bacilli</taxon>
        <taxon>Bacillales</taxon>
        <taxon>Bacillaceae</taxon>
        <taxon>Fredinandcohnia</taxon>
    </lineage>
</organism>
<reference evidence="3" key="1">
    <citation type="submission" date="2022-02" db="EMBL/GenBank/DDBJ databases">
        <title>Fredinandcohnia quinoae sp. nov. isolated from Chenopodium quinoa seeds.</title>
        <authorList>
            <person name="Saati-Santamaria Z."/>
            <person name="Flores-Felix J.D."/>
            <person name="Igual J.M."/>
            <person name="Velazquez E."/>
            <person name="Garcia-Fraile P."/>
            <person name="Martinez-Molina E."/>
        </authorList>
    </citation>
    <scope>NUCLEOTIDE SEQUENCE</scope>
    <source>
        <strain evidence="3">SECRCQ15</strain>
    </source>
</reference>
<sequence>MRKQWVIVFVSLLAVLSFATTHNHFHTMKSADIQESSTIISGFSADSLPLLDDGKQKLLSIIIDPIFIIIFLKLFSARSYAGMLVRKDILFPPIFYQSNYVGKAL</sequence>
<feature type="signal peptide" evidence="2">
    <location>
        <begin position="1"/>
        <end position="19"/>
    </location>
</feature>
<keyword evidence="1" id="KW-1133">Transmembrane helix</keyword>
<name>A0AAW5DXS7_9BACI</name>
<keyword evidence="4" id="KW-1185">Reference proteome</keyword>
<keyword evidence="1" id="KW-0472">Membrane</keyword>
<comment type="caution">
    <text evidence="3">The sequence shown here is derived from an EMBL/GenBank/DDBJ whole genome shotgun (WGS) entry which is preliminary data.</text>
</comment>
<accession>A0AAW5DXS7</accession>
<dbReference type="Proteomes" id="UP001431131">
    <property type="component" value="Unassembled WGS sequence"/>
</dbReference>
<proteinExistence type="predicted"/>
<keyword evidence="2" id="KW-0732">Signal</keyword>
<dbReference type="AlphaFoldDB" id="A0AAW5DXS7"/>